<protein>
    <submittedName>
        <fullName evidence="2">Uncharacterized protein</fullName>
    </submittedName>
</protein>
<keyword evidence="3" id="KW-1185">Reference proteome</keyword>
<name>K9UPB3_CHAP6</name>
<dbReference type="eggNOG" id="ENOG5031BCJ">
    <property type="taxonomic scope" value="Bacteria"/>
</dbReference>
<dbReference type="RefSeq" id="WP_015162602.1">
    <property type="nucleotide sequence ID" value="NC_019697.1"/>
</dbReference>
<dbReference type="HOGENOM" id="CLU_1966618_0_0_3"/>
<dbReference type="InterPro" id="IPR046298">
    <property type="entry name" value="DUF6335"/>
</dbReference>
<dbReference type="Pfam" id="PF19861">
    <property type="entry name" value="DUF6335"/>
    <property type="match status" value="1"/>
</dbReference>
<accession>K9UPB3</accession>
<feature type="compositionally biased region" description="Basic and acidic residues" evidence="1">
    <location>
        <begin position="1"/>
        <end position="14"/>
    </location>
</feature>
<dbReference type="KEGG" id="cmp:Cha6605_5659"/>
<sequence length="127" mass="14157">MNNRVDEQQDRELSESATVTSVDPDRLNQVSVIDPPIWEEIAVGGASPLENRTDDDLDTEPDLAEEIGVESIGDAVTTPDWNDVEDLAVSVGIGIPDRELLHTNEMLEDRDTNRWELNPLSAEDFKK</sequence>
<reference evidence="2 3" key="1">
    <citation type="submission" date="2012-05" db="EMBL/GenBank/DDBJ databases">
        <title>Finished chromosome of genome of Chamaesiphon sp. PCC 6605.</title>
        <authorList>
            <consortium name="US DOE Joint Genome Institute"/>
            <person name="Gugger M."/>
            <person name="Coursin T."/>
            <person name="Rippka R."/>
            <person name="Tandeau De Marsac N."/>
            <person name="Huntemann M."/>
            <person name="Wei C.-L."/>
            <person name="Han J."/>
            <person name="Detter J.C."/>
            <person name="Han C."/>
            <person name="Tapia R."/>
            <person name="Chen A."/>
            <person name="Kyrpides N."/>
            <person name="Mavromatis K."/>
            <person name="Markowitz V."/>
            <person name="Szeto E."/>
            <person name="Ivanova N."/>
            <person name="Pagani I."/>
            <person name="Pati A."/>
            <person name="Goodwin L."/>
            <person name="Nordberg H.P."/>
            <person name="Cantor M.N."/>
            <person name="Hua S.X."/>
            <person name="Woyke T."/>
            <person name="Kerfeld C.A."/>
        </authorList>
    </citation>
    <scope>NUCLEOTIDE SEQUENCE [LARGE SCALE GENOMIC DNA]</scope>
    <source>
        <strain evidence="3">ATCC 27169 / PCC 6605</strain>
    </source>
</reference>
<dbReference type="Proteomes" id="UP000010366">
    <property type="component" value="Chromosome"/>
</dbReference>
<dbReference type="STRING" id="1173020.Cha6605_5659"/>
<evidence type="ECO:0000313" key="2">
    <source>
        <dbReference type="EMBL" id="AFY96523.1"/>
    </source>
</evidence>
<feature type="region of interest" description="Disordered" evidence="1">
    <location>
        <begin position="1"/>
        <end position="27"/>
    </location>
</feature>
<dbReference type="OrthoDB" id="574580at2"/>
<dbReference type="EMBL" id="CP003600">
    <property type="protein sequence ID" value="AFY96523.1"/>
    <property type="molecule type" value="Genomic_DNA"/>
</dbReference>
<proteinExistence type="predicted"/>
<dbReference type="AlphaFoldDB" id="K9UPB3"/>
<evidence type="ECO:0000313" key="3">
    <source>
        <dbReference type="Proteomes" id="UP000010366"/>
    </source>
</evidence>
<organism evidence="2 3">
    <name type="scientific">Chamaesiphon minutus (strain ATCC 27169 / PCC 6605)</name>
    <dbReference type="NCBI Taxonomy" id="1173020"/>
    <lineage>
        <taxon>Bacteria</taxon>
        <taxon>Bacillati</taxon>
        <taxon>Cyanobacteriota</taxon>
        <taxon>Cyanophyceae</taxon>
        <taxon>Gomontiellales</taxon>
        <taxon>Chamaesiphonaceae</taxon>
        <taxon>Chamaesiphon</taxon>
    </lineage>
</organism>
<evidence type="ECO:0000256" key="1">
    <source>
        <dbReference type="SAM" id="MobiDB-lite"/>
    </source>
</evidence>
<gene>
    <name evidence="2" type="ORF">Cha6605_5659</name>
</gene>